<dbReference type="AlphaFoldDB" id="A0A914XAR6"/>
<dbReference type="InterPro" id="IPR016186">
    <property type="entry name" value="C-type_lectin-like/link_sf"/>
</dbReference>
<sequence>MLIKVASLVFFALFSVINAQPPMNDSKCPQNDSNCNFIFHDGVCYCFRYIPTTWAHAKETCESDGQNFLSIRDIKASTWLKFNTGSLDFWVGLHKDGDGSLRWADKPYKFDTQGFSDWGSGEPNYSTGSCVSMFTAFSESGLKPKRTWKMTDCEKKFPFICTIPAAATQIHTVST</sequence>
<dbReference type="Gene3D" id="3.10.100.10">
    <property type="entry name" value="Mannose-Binding Protein A, subunit A"/>
    <property type="match status" value="1"/>
</dbReference>
<organism evidence="3 4">
    <name type="scientific">Plectus sambesii</name>
    <dbReference type="NCBI Taxonomy" id="2011161"/>
    <lineage>
        <taxon>Eukaryota</taxon>
        <taxon>Metazoa</taxon>
        <taxon>Ecdysozoa</taxon>
        <taxon>Nematoda</taxon>
        <taxon>Chromadorea</taxon>
        <taxon>Plectida</taxon>
        <taxon>Plectina</taxon>
        <taxon>Plectoidea</taxon>
        <taxon>Plectidae</taxon>
        <taxon>Plectus</taxon>
    </lineage>
</organism>
<evidence type="ECO:0000313" key="4">
    <source>
        <dbReference type="WBParaSite" id="PSAMB.scaffold755size41912.g8409.t1"/>
    </source>
</evidence>
<dbReference type="Pfam" id="PF00059">
    <property type="entry name" value="Lectin_C"/>
    <property type="match status" value="1"/>
</dbReference>
<evidence type="ECO:0000256" key="1">
    <source>
        <dbReference type="SAM" id="SignalP"/>
    </source>
</evidence>
<dbReference type="InterPro" id="IPR016187">
    <property type="entry name" value="CTDL_fold"/>
</dbReference>
<evidence type="ECO:0000259" key="2">
    <source>
        <dbReference type="PROSITE" id="PS50041"/>
    </source>
</evidence>
<accession>A0A914XAR6</accession>
<evidence type="ECO:0000313" key="3">
    <source>
        <dbReference type="Proteomes" id="UP000887566"/>
    </source>
</evidence>
<dbReference type="PANTHER" id="PTHR22803">
    <property type="entry name" value="MANNOSE, PHOSPHOLIPASE, LECTIN RECEPTOR RELATED"/>
    <property type="match status" value="1"/>
</dbReference>
<feature type="domain" description="C-type lectin" evidence="2">
    <location>
        <begin position="40"/>
        <end position="162"/>
    </location>
</feature>
<dbReference type="Proteomes" id="UP000887566">
    <property type="component" value="Unplaced"/>
</dbReference>
<dbReference type="SMART" id="SM00034">
    <property type="entry name" value="CLECT"/>
    <property type="match status" value="1"/>
</dbReference>
<dbReference type="InterPro" id="IPR050111">
    <property type="entry name" value="C-type_lectin/snaclec_domain"/>
</dbReference>
<dbReference type="SUPFAM" id="SSF56436">
    <property type="entry name" value="C-type lectin-like"/>
    <property type="match status" value="1"/>
</dbReference>
<feature type="chain" id="PRO_5037892981" evidence="1">
    <location>
        <begin position="20"/>
        <end position="175"/>
    </location>
</feature>
<reference evidence="4" key="1">
    <citation type="submission" date="2022-11" db="UniProtKB">
        <authorList>
            <consortium name="WormBaseParasite"/>
        </authorList>
    </citation>
    <scope>IDENTIFICATION</scope>
</reference>
<keyword evidence="3" id="KW-1185">Reference proteome</keyword>
<feature type="signal peptide" evidence="1">
    <location>
        <begin position="1"/>
        <end position="19"/>
    </location>
</feature>
<protein>
    <submittedName>
        <fullName evidence="4">C-type lectin domain-containing protein</fullName>
    </submittedName>
</protein>
<name>A0A914XAR6_9BILA</name>
<dbReference type="PROSITE" id="PS50041">
    <property type="entry name" value="C_TYPE_LECTIN_2"/>
    <property type="match status" value="1"/>
</dbReference>
<dbReference type="InterPro" id="IPR001304">
    <property type="entry name" value="C-type_lectin-like"/>
</dbReference>
<proteinExistence type="predicted"/>
<keyword evidence="1" id="KW-0732">Signal</keyword>
<dbReference type="WBParaSite" id="PSAMB.scaffold755size41912.g8409.t1">
    <property type="protein sequence ID" value="PSAMB.scaffold755size41912.g8409.t1"/>
    <property type="gene ID" value="PSAMB.scaffold755size41912.g8409"/>
</dbReference>
<dbReference type="CDD" id="cd00037">
    <property type="entry name" value="CLECT"/>
    <property type="match status" value="1"/>
</dbReference>